<organism evidence="1 2">
    <name type="scientific">Salipaludibacillus agaradhaerens</name>
    <name type="common">Bacillus agaradhaerens</name>
    <dbReference type="NCBI Taxonomy" id="76935"/>
    <lineage>
        <taxon>Bacteria</taxon>
        <taxon>Bacillati</taxon>
        <taxon>Bacillota</taxon>
        <taxon>Bacilli</taxon>
        <taxon>Bacillales</taxon>
        <taxon>Bacillaceae</taxon>
    </lineage>
</organism>
<evidence type="ECO:0000313" key="1">
    <source>
        <dbReference type="EMBL" id="MCR6094954.1"/>
    </source>
</evidence>
<gene>
    <name evidence="1" type="ORF">HXA33_00135</name>
</gene>
<dbReference type="AlphaFoldDB" id="A0A9Q4FXQ6"/>
<dbReference type="RefSeq" id="WP_257819577.1">
    <property type="nucleotide sequence ID" value="NZ_JABXYM010000001.1"/>
</dbReference>
<keyword evidence="2" id="KW-1185">Reference proteome</keyword>
<protein>
    <submittedName>
        <fullName evidence="1">Uncharacterized protein</fullName>
    </submittedName>
</protein>
<comment type="caution">
    <text evidence="1">The sequence shown here is derived from an EMBL/GenBank/DDBJ whole genome shotgun (WGS) entry which is preliminary data.</text>
</comment>
<sequence length="89" mass="10351">MGKDLDYEKEPGDTQDLYTASFQYDDGKNGYVAVIQNTEEAGNVQVFSNIQCRQDVENCEDVLSNEEERIYKWIKSIKFIDRRTAESEE</sequence>
<name>A0A9Q4FXQ6_SALAG</name>
<dbReference type="EMBL" id="JABXYM010000001">
    <property type="protein sequence ID" value="MCR6094954.1"/>
    <property type="molecule type" value="Genomic_DNA"/>
</dbReference>
<dbReference type="Proteomes" id="UP001057753">
    <property type="component" value="Unassembled WGS sequence"/>
</dbReference>
<accession>A0A9Q4FXQ6</accession>
<evidence type="ECO:0000313" key="2">
    <source>
        <dbReference type="Proteomes" id="UP001057753"/>
    </source>
</evidence>
<proteinExistence type="predicted"/>
<reference evidence="1" key="1">
    <citation type="submission" date="2020-06" db="EMBL/GenBank/DDBJ databases">
        <title>Insight into the genomes of haloalkaliphilic bacilli from Kenyan soda lakes.</title>
        <authorList>
            <person name="Mwirichia R."/>
            <person name="Villamizar G.C."/>
            <person name="Poehlein A."/>
            <person name="Mugweru J."/>
            <person name="Kipnyargis A."/>
            <person name="Kiplimo D."/>
            <person name="Orwa P."/>
            <person name="Daniel R."/>
        </authorList>
    </citation>
    <scope>NUCLEOTIDE SEQUENCE</scope>
    <source>
        <strain evidence="1">B1096_S55</strain>
    </source>
</reference>